<dbReference type="InterPro" id="IPR045344">
    <property type="entry name" value="C-JID"/>
</dbReference>
<evidence type="ECO:0000313" key="4">
    <source>
        <dbReference type="EMBL" id="KAK9942018.1"/>
    </source>
</evidence>
<gene>
    <name evidence="4" type="ORF">M0R45_007708</name>
</gene>
<dbReference type="PANTHER" id="PTHR45752:SF195">
    <property type="entry name" value="LEUCINE-RICH REPEAT (LRR) FAMILY PROTEIN-RELATED"/>
    <property type="match status" value="1"/>
</dbReference>
<protein>
    <recommendedName>
        <fullName evidence="3">C-JID domain-containing protein</fullName>
    </recommendedName>
</protein>
<evidence type="ECO:0000256" key="1">
    <source>
        <dbReference type="ARBA" id="ARBA00022614"/>
    </source>
</evidence>
<evidence type="ECO:0000313" key="5">
    <source>
        <dbReference type="Proteomes" id="UP001457282"/>
    </source>
</evidence>
<evidence type="ECO:0000256" key="2">
    <source>
        <dbReference type="ARBA" id="ARBA00022737"/>
    </source>
</evidence>
<dbReference type="Pfam" id="PF20160">
    <property type="entry name" value="C-JID"/>
    <property type="match status" value="1"/>
</dbReference>
<dbReference type="Proteomes" id="UP001457282">
    <property type="component" value="Unassembled WGS sequence"/>
</dbReference>
<keyword evidence="5" id="KW-1185">Reference proteome</keyword>
<dbReference type="InterPro" id="IPR001611">
    <property type="entry name" value="Leu-rich_rpt"/>
</dbReference>
<sequence length="489" mass="55320">MDSLEYFSLFGCSKVKRIPEFAGQMKNLSELLLNGTGIEKLPASIERLVGLHLLSLIDCKSLVCLPSAICSLKSLKSLSLMGCSKLDRLPKNLGEMEGLERLELEETTITELPPSLSIMKNLRKLSFRGSLKLWHWSDLLRLFQRKSPNPMSLRLASLNDLCSLEELDLSDRNLCEGDIPNDIGCLSSLEFLDLSGNNFESLPPTIKLLSKLKNFKLERCKRLQQLPDLPSSRSLMVDTSNCDSLKVLSDPSTPTGFTNLYEFSFLSVNCFRLVDDEGRNNAIFSLLRRLAAQGLSPDFYQFYIVSPGSKIPEWFSNQIVGDSLMVELPLDSFSRWKGIAFCVVFADQEINTEALDQFSCYFRITCLSEGSYCANWVTGVGEVVRDHLWLFYMPSERFRDTTSTSRRFSFETCRGSTHGDLSEYTTTWMNVKMCGARLVYEQDLEQLTKGTLNNLKRAREYYDHDAAATGSGSGCFDKESLCKRHKEEI</sequence>
<dbReference type="SMART" id="SM00369">
    <property type="entry name" value="LRR_TYP"/>
    <property type="match status" value="3"/>
</dbReference>
<keyword evidence="1" id="KW-0433">Leucine-rich repeat</keyword>
<feature type="domain" description="C-JID" evidence="3">
    <location>
        <begin position="307"/>
        <end position="445"/>
    </location>
</feature>
<dbReference type="InterPro" id="IPR032675">
    <property type="entry name" value="LRR_dom_sf"/>
</dbReference>
<dbReference type="InterPro" id="IPR050715">
    <property type="entry name" value="LRR-SigEffector_domain"/>
</dbReference>
<name>A0AAW1XZW6_RUBAR</name>
<evidence type="ECO:0000259" key="3">
    <source>
        <dbReference type="Pfam" id="PF20160"/>
    </source>
</evidence>
<dbReference type="AlphaFoldDB" id="A0AAW1XZW6"/>
<keyword evidence="2" id="KW-0677">Repeat</keyword>
<comment type="caution">
    <text evidence="4">The sequence shown here is derived from an EMBL/GenBank/DDBJ whole genome shotgun (WGS) entry which is preliminary data.</text>
</comment>
<dbReference type="PROSITE" id="PS51450">
    <property type="entry name" value="LRR"/>
    <property type="match status" value="1"/>
</dbReference>
<proteinExistence type="predicted"/>
<dbReference type="InterPro" id="IPR003591">
    <property type="entry name" value="Leu-rich_rpt_typical-subtyp"/>
</dbReference>
<reference evidence="4 5" key="1">
    <citation type="journal article" date="2023" name="G3 (Bethesda)">
        <title>A chromosome-length genome assembly and annotation of blackberry (Rubus argutus, cv. 'Hillquist').</title>
        <authorList>
            <person name="Bruna T."/>
            <person name="Aryal R."/>
            <person name="Dudchenko O."/>
            <person name="Sargent D.J."/>
            <person name="Mead D."/>
            <person name="Buti M."/>
            <person name="Cavallini A."/>
            <person name="Hytonen T."/>
            <person name="Andres J."/>
            <person name="Pham M."/>
            <person name="Weisz D."/>
            <person name="Mascagni F."/>
            <person name="Usai G."/>
            <person name="Natali L."/>
            <person name="Bassil N."/>
            <person name="Fernandez G.E."/>
            <person name="Lomsadze A."/>
            <person name="Armour M."/>
            <person name="Olukolu B."/>
            <person name="Poorten T."/>
            <person name="Britton C."/>
            <person name="Davik J."/>
            <person name="Ashrafi H."/>
            <person name="Aiden E.L."/>
            <person name="Borodovsky M."/>
            <person name="Worthington M."/>
        </authorList>
    </citation>
    <scope>NUCLEOTIDE SEQUENCE [LARGE SCALE GENOMIC DNA]</scope>
    <source>
        <strain evidence="4">PI 553951</strain>
    </source>
</reference>
<dbReference type="Gene3D" id="3.80.10.10">
    <property type="entry name" value="Ribonuclease Inhibitor"/>
    <property type="match status" value="2"/>
</dbReference>
<organism evidence="4 5">
    <name type="scientific">Rubus argutus</name>
    <name type="common">Southern blackberry</name>
    <dbReference type="NCBI Taxonomy" id="59490"/>
    <lineage>
        <taxon>Eukaryota</taxon>
        <taxon>Viridiplantae</taxon>
        <taxon>Streptophyta</taxon>
        <taxon>Embryophyta</taxon>
        <taxon>Tracheophyta</taxon>
        <taxon>Spermatophyta</taxon>
        <taxon>Magnoliopsida</taxon>
        <taxon>eudicotyledons</taxon>
        <taxon>Gunneridae</taxon>
        <taxon>Pentapetalae</taxon>
        <taxon>rosids</taxon>
        <taxon>fabids</taxon>
        <taxon>Rosales</taxon>
        <taxon>Rosaceae</taxon>
        <taxon>Rosoideae</taxon>
        <taxon>Rosoideae incertae sedis</taxon>
        <taxon>Rubus</taxon>
    </lineage>
</organism>
<dbReference type="SUPFAM" id="SSF52058">
    <property type="entry name" value="L domain-like"/>
    <property type="match status" value="1"/>
</dbReference>
<dbReference type="Pfam" id="PF00560">
    <property type="entry name" value="LRR_1"/>
    <property type="match status" value="1"/>
</dbReference>
<dbReference type="PANTHER" id="PTHR45752">
    <property type="entry name" value="LEUCINE-RICH REPEAT-CONTAINING"/>
    <property type="match status" value="1"/>
</dbReference>
<accession>A0AAW1XZW6</accession>
<dbReference type="EMBL" id="JBEDUW010000002">
    <property type="protein sequence ID" value="KAK9942018.1"/>
    <property type="molecule type" value="Genomic_DNA"/>
</dbReference>